<dbReference type="OrthoDB" id="9803564at2"/>
<sequence length="235" mass="27037">MDKILLVEDDRPLALGFIYTLQKEGFEVLHAINLEQARNLFNNEDIDLILLDVMLPDGTGYDFCREVREKNVGLPIIFTTACDEESNIVMGLDIGADDYITKPVRLKELISRINANLRKLNREKSNALIGNKIESEGLIIDLLKHSVKKDDEEIILTLGEYKLLLILMENAPNVMSRNLLLEKLWDVEGDFVEGNTLNVYIKRLREKIEDDLKSPYYIQTVRGIGYKFNPKVRRV</sequence>
<dbReference type="EMBL" id="NOJY02000034">
    <property type="protein sequence ID" value="RDY26141.1"/>
    <property type="molecule type" value="Genomic_DNA"/>
</dbReference>
<feature type="domain" description="Response regulatory" evidence="8">
    <location>
        <begin position="3"/>
        <end position="117"/>
    </location>
</feature>
<name>A0A371J006_9FIRM</name>
<evidence type="ECO:0000259" key="8">
    <source>
        <dbReference type="PROSITE" id="PS50110"/>
    </source>
</evidence>
<comment type="function">
    <text evidence="5">May play the central regulatory role in sporulation. It may be an element of the effector pathway responsible for the activation of sporulation genes in response to nutritional stress. Spo0A may act in concert with spo0H (a sigma factor) to control the expression of some genes that are critical to the sporulation process.</text>
</comment>
<evidence type="ECO:0000313" key="11">
    <source>
        <dbReference type="Proteomes" id="UP000215694"/>
    </source>
</evidence>
<evidence type="ECO:0000256" key="3">
    <source>
        <dbReference type="ARBA" id="ARBA00023125"/>
    </source>
</evidence>
<dbReference type="SMART" id="SM00448">
    <property type="entry name" value="REC"/>
    <property type="match status" value="1"/>
</dbReference>
<dbReference type="Gene3D" id="1.10.10.10">
    <property type="entry name" value="Winged helix-like DNA-binding domain superfamily/Winged helix DNA-binding domain"/>
    <property type="match status" value="1"/>
</dbReference>
<dbReference type="AlphaFoldDB" id="A0A371J006"/>
<dbReference type="PROSITE" id="PS51755">
    <property type="entry name" value="OMPR_PHOB"/>
    <property type="match status" value="1"/>
</dbReference>
<evidence type="ECO:0000256" key="4">
    <source>
        <dbReference type="ARBA" id="ARBA00023163"/>
    </source>
</evidence>
<dbReference type="GO" id="GO:0005829">
    <property type="term" value="C:cytosol"/>
    <property type="evidence" value="ECO:0007669"/>
    <property type="project" value="TreeGrafter"/>
</dbReference>
<dbReference type="SMART" id="SM00862">
    <property type="entry name" value="Trans_reg_C"/>
    <property type="match status" value="1"/>
</dbReference>
<dbReference type="InterPro" id="IPR001867">
    <property type="entry name" value="OmpR/PhoB-type_DNA-bd"/>
</dbReference>
<dbReference type="PANTHER" id="PTHR48111:SF73">
    <property type="entry name" value="ALKALINE PHOSPHATASE SYNTHESIS TRANSCRIPTIONAL REGULATORY PROTEIN PHOP"/>
    <property type="match status" value="1"/>
</dbReference>
<feature type="DNA-binding region" description="OmpR/PhoB-type" evidence="7">
    <location>
        <begin position="130"/>
        <end position="230"/>
    </location>
</feature>
<evidence type="ECO:0000259" key="9">
    <source>
        <dbReference type="PROSITE" id="PS51755"/>
    </source>
</evidence>
<gene>
    <name evidence="10" type="ORF">CHL78_014785</name>
</gene>
<dbReference type="CDD" id="cd00383">
    <property type="entry name" value="trans_reg_C"/>
    <property type="match status" value="1"/>
</dbReference>
<keyword evidence="6" id="KW-0597">Phosphoprotein</keyword>
<dbReference type="Gene3D" id="3.40.50.2300">
    <property type="match status" value="1"/>
</dbReference>
<dbReference type="GO" id="GO:0000976">
    <property type="term" value="F:transcription cis-regulatory region binding"/>
    <property type="evidence" value="ECO:0007669"/>
    <property type="project" value="TreeGrafter"/>
</dbReference>
<dbReference type="InterPro" id="IPR016032">
    <property type="entry name" value="Sig_transdc_resp-reg_C-effctor"/>
</dbReference>
<keyword evidence="4" id="KW-0804">Transcription</keyword>
<comment type="caution">
    <text evidence="10">The sequence shown here is derived from an EMBL/GenBank/DDBJ whole genome shotgun (WGS) entry which is preliminary data.</text>
</comment>
<dbReference type="SUPFAM" id="SSF46894">
    <property type="entry name" value="C-terminal effector domain of the bipartite response regulators"/>
    <property type="match status" value="1"/>
</dbReference>
<evidence type="ECO:0000256" key="1">
    <source>
        <dbReference type="ARBA" id="ARBA00018672"/>
    </source>
</evidence>
<dbReference type="RefSeq" id="WP_094367294.1">
    <property type="nucleotide sequence ID" value="NZ_NOJY02000034.1"/>
</dbReference>
<protein>
    <recommendedName>
        <fullName evidence="1">Stage 0 sporulation protein A homolog</fullName>
    </recommendedName>
</protein>
<dbReference type="Gene3D" id="6.10.250.690">
    <property type="match status" value="1"/>
</dbReference>
<dbReference type="PANTHER" id="PTHR48111">
    <property type="entry name" value="REGULATOR OF RPOS"/>
    <property type="match status" value="1"/>
</dbReference>
<accession>A0A371J006</accession>
<dbReference type="InterPro" id="IPR036388">
    <property type="entry name" value="WH-like_DNA-bd_sf"/>
</dbReference>
<keyword evidence="2" id="KW-0805">Transcription regulation</keyword>
<evidence type="ECO:0000256" key="7">
    <source>
        <dbReference type="PROSITE-ProRule" id="PRU01091"/>
    </source>
</evidence>
<feature type="modified residue" description="4-aspartylphosphate" evidence="6">
    <location>
        <position position="52"/>
    </location>
</feature>
<dbReference type="SUPFAM" id="SSF52172">
    <property type="entry name" value="CheY-like"/>
    <property type="match status" value="1"/>
</dbReference>
<dbReference type="PROSITE" id="PS50110">
    <property type="entry name" value="RESPONSE_REGULATORY"/>
    <property type="match status" value="1"/>
</dbReference>
<evidence type="ECO:0000256" key="2">
    <source>
        <dbReference type="ARBA" id="ARBA00023015"/>
    </source>
</evidence>
<dbReference type="Pfam" id="PF00072">
    <property type="entry name" value="Response_reg"/>
    <property type="match status" value="1"/>
</dbReference>
<dbReference type="GO" id="GO:0000156">
    <property type="term" value="F:phosphorelay response regulator activity"/>
    <property type="evidence" value="ECO:0007669"/>
    <property type="project" value="TreeGrafter"/>
</dbReference>
<dbReference type="CDD" id="cd17574">
    <property type="entry name" value="REC_OmpR"/>
    <property type="match status" value="1"/>
</dbReference>
<proteinExistence type="predicted"/>
<dbReference type="GO" id="GO:0006355">
    <property type="term" value="P:regulation of DNA-templated transcription"/>
    <property type="evidence" value="ECO:0007669"/>
    <property type="project" value="InterPro"/>
</dbReference>
<dbReference type="Proteomes" id="UP000215694">
    <property type="component" value="Unassembled WGS sequence"/>
</dbReference>
<evidence type="ECO:0000256" key="5">
    <source>
        <dbReference type="ARBA" id="ARBA00024867"/>
    </source>
</evidence>
<dbReference type="InterPro" id="IPR011006">
    <property type="entry name" value="CheY-like_superfamily"/>
</dbReference>
<evidence type="ECO:0000256" key="6">
    <source>
        <dbReference type="PROSITE-ProRule" id="PRU00169"/>
    </source>
</evidence>
<dbReference type="GO" id="GO:0032993">
    <property type="term" value="C:protein-DNA complex"/>
    <property type="evidence" value="ECO:0007669"/>
    <property type="project" value="TreeGrafter"/>
</dbReference>
<dbReference type="Pfam" id="PF00486">
    <property type="entry name" value="Trans_reg_C"/>
    <property type="match status" value="1"/>
</dbReference>
<keyword evidence="3 7" id="KW-0238">DNA-binding</keyword>
<evidence type="ECO:0000313" key="10">
    <source>
        <dbReference type="EMBL" id="RDY26141.1"/>
    </source>
</evidence>
<organism evidence="10 11">
    <name type="scientific">Romboutsia weinsteinii</name>
    <dbReference type="NCBI Taxonomy" id="2020949"/>
    <lineage>
        <taxon>Bacteria</taxon>
        <taxon>Bacillati</taxon>
        <taxon>Bacillota</taxon>
        <taxon>Clostridia</taxon>
        <taxon>Peptostreptococcales</taxon>
        <taxon>Peptostreptococcaceae</taxon>
        <taxon>Romboutsia</taxon>
    </lineage>
</organism>
<feature type="domain" description="OmpR/PhoB-type" evidence="9">
    <location>
        <begin position="130"/>
        <end position="230"/>
    </location>
</feature>
<reference evidence="10 11" key="1">
    <citation type="journal article" date="2017" name="Genome Announc.">
        <title>Draft Genome Sequence of Romboutsia weinsteinii sp. nov. Strain CCRI-19649(T) Isolated from Surface Water.</title>
        <authorList>
            <person name="Maheux A.F."/>
            <person name="Boudreau D.K."/>
            <person name="Berube E."/>
            <person name="Boissinot M."/>
            <person name="Cantin P."/>
            <person name="Raymond F."/>
            <person name="Corbeil J."/>
            <person name="Omar R.F."/>
            <person name="Bergeron M.G."/>
        </authorList>
    </citation>
    <scope>NUCLEOTIDE SEQUENCE [LARGE SCALE GENOMIC DNA]</scope>
    <source>
        <strain evidence="10 11">CCRI-19649</strain>
    </source>
</reference>
<dbReference type="InterPro" id="IPR039420">
    <property type="entry name" value="WalR-like"/>
</dbReference>
<dbReference type="InterPro" id="IPR001789">
    <property type="entry name" value="Sig_transdc_resp-reg_receiver"/>
</dbReference>
<keyword evidence="11" id="KW-1185">Reference proteome</keyword>